<feature type="region of interest" description="Disordered" evidence="1">
    <location>
        <begin position="74"/>
        <end position="152"/>
    </location>
</feature>
<evidence type="ECO:0000256" key="1">
    <source>
        <dbReference type="SAM" id="MobiDB-lite"/>
    </source>
</evidence>
<evidence type="ECO:0000313" key="2">
    <source>
        <dbReference type="EMBL" id="GFH22424.1"/>
    </source>
</evidence>
<proteinExistence type="predicted"/>
<gene>
    <name evidence="2" type="ORF">HaLaN_19888</name>
</gene>
<feature type="non-terminal residue" evidence="2">
    <location>
        <position position="276"/>
    </location>
</feature>
<keyword evidence="3" id="KW-1185">Reference proteome</keyword>
<feature type="non-terminal residue" evidence="2">
    <location>
        <position position="1"/>
    </location>
</feature>
<organism evidence="2 3">
    <name type="scientific">Haematococcus lacustris</name>
    <name type="common">Green alga</name>
    <name type="synonym">Haematococcus pluvialis</name>
    <dbReference type="NCBI Taxonomy" id="44745"/>
    <lineage>
        <taxon>Eukaryota</taxon>
        <taxon>Viridiplantae</taxon>
        <taxon>Chlorophyta</taxon>
        <taxon>core chlorophytes</taxon>
        <taxon>Chlorophyceae</taxon>
        <taxon>CS clade</taxon>
        <taxon>Chlamydomonadales</taxon>
        <taxon>Haematococcaceae</taxon>
        <taxon>Haematococcus</taxon>
    </lineage>
</organism>
<reference evidence="2 3" key="1">
    <citation type="submission" date="2020-02" db="EMBL/GenBank/DDBJ databases">
        <title>Draft genome sequence of Haematococcus lacustris strain NIES-144.</title>
        <authorList>
            <person name="Morimoto D."/>
            <person name="Nakagawa S."/>
            <person name="Yoshida T."/>
            <person name="Sawayama S."/>
        </authorList>
    </citation>
    <scope>NUCLEOTIDE SEQUENCE [LARGE SCALE GENOMIC DNA]</scope>
    <source>
        <strain evidence="2 3">NIES-144</strain>
    </source>
</reference>
<accession>A0A699ZUN9</accession>
<feature type="compositionally biased region" description="Basic and acidic residues" evidence="1">
    <location>
        <begin position="125"/>
        <end position="148"/>
    </location>
</feature>
<dbReference type="Proteomes" id="UP000485058">
    <property type="component" value="Unassembled WGS sequence"/>
</dbReference>
<dbReference type="EMBL" id="BLLF01002036">
    <property type="protein sequence ID" value="GFH22424.1"/>
    <property type="molecule type" value="Genomic_DNA"/>
</dbReference>
<protein>
    <submittedName>
        <fullName evidence="2">Uncharacterized protein</fullName>
    </submittedName>
</protein>
<comment type="caution">
    <text evidence="2">The sequence shown here is derived from an EMBL/GenBank/DDBJ whole genome shotgun (WGS) entry which is preliminary data.</text>
</comment>
<name>A0A699ZUN9_HAELA</name>
<evidence type="ECO:0000313" key="3">
    <source>
        <dbReference type="Proteomes" id="UP000485058"/>
    </source>
</evidence>
<dbReference type="AlphaFoldDB" id="A0A699ZUN9"/>
<sequence length="276" mass="30682">SEPARHLQQLALHTAPLQPQPGYIQKEPLASCQTILWPKLTDDSDPTSTSPGNAIIDLSVLRVMLPTAMCKTSTEAQRTGRYPEPTLCDSPPLARITADDTDQHHTLHSRKSSVRKDLLPSMEAGGKEEQLANQRADTDLERDASDSRARRKRLGKSSRFALVNQSLHSHTLGACWWTEYAINDEDSEVVLPEAIWRIHSTLQEGAPDILSARLSLSRQLARTEYSNVYEATLDQTTPVVVKASQTPLSALSSWVNATWHNTEQPHLWQPLTALVT</sequence>